<reference evidence="3" key="1">
    <citation type="submission" date="2021-02" db="EMBL/GenBank/DDBJ databases">
        <authorList>
            <person name="Nowell W R."/>
        </authorList>
    </citation>
    <scope>NUCLEOTIDE SEQUENCE</scope>
</reference>
<dbReference type="EMBL" id="CAJOBG010103346">
    <property type="protein sequence ID" value="CAF4712212.1"/>
    <property type="molecule type" value="Genomic_DNA"/>
</dbReference>
<name>A0A821J335_9BILA</name>
<keyword evidence="4" id="KW-1185">Reference proteome</keyword>
<evidence type="ECO:0000256" key="1">
    <source>
        <dbReference type="SAM" id="MobiDB-lite"/>
    </source>
</evidence>
<feature type="non-terminal residue" evidence="3">
    <location>
        <position position="49"/>
    </location>
</feature>
<sequence>MFDDLDKRLNLGLDLHGIGLEELVEEQQKSQDQNLLHEQKHNEQMTKKY</sequence>
<dbReference type="EMBL" id="CAJOBG010096535">
    <property type="protein sequence ID" value="CAF4685943.1"/>
    <property type="molecule type" value="Genomic_DNA"/>
</dbReference>
<protein>
    <submittedName>
        <fullName evidence="3">Uncharacterized protein</fullName>
    </submittedName>
</protein>
<dbReference type="Proteomes" id="UP000663866">
    <property type="component" value="Unassembled WGS sequence"/>
</dbReference>
<evidence type="ECO:0000313" key="4">
    <source>
        <dbReference type="Proteomes" id="UP000663866"/>
    </source>
</evidence>
<evidence type="ECO:0000313" key="3">
    <source>
        <dbReference type="EMBL" id="CAF4712212.1"/>
    </source>
</evidence>
<comment type="caution">
    <text evidence="3">The sequence shown here is derived from an EMBL/GenBank/DDBJ whole genome shotgun (WGS) entry which is preliminary data.</text>
</comment>
<accession>A0A821J335</accession>
<feature type="compositionally biased region" description="Basic and acidic residues" evidence="1">
    <location>
        <begin position="35"/>
        <end position="49"/>
    </location>
</feature>
<dbReference type="AlphaFoldDB" id="A0A821J335"/>
<proteinExistence type="predicted"/>
<evidence type="ECO:0000313" key="2">
    <source>
        <dbReference type="EMBL" id="CAF4685943.1"/>
    </source>
</evidence>
<organism evidence="3 4">
    <name type="scientific">Rotaria magnacalcarata</name>
    <dbReference type="NCBI Taxonomy" id="392030"/>
    <lineage>
        <taxon>Eukaryota</taxon>
        <taxon>Metazoa</taxon>
        <taxon>Spiralia</taxon>
        <taxon>Gnathifera</taxon>
        <taxon>Rotifera</taxon>
        <taxon>Eurotatoria</taxon>
        <taxon>Bdelloidea</taxon>
        <taxon>Philodinida</taxon>
        <taxon>Philodinidae</taxon>
        <taxon>Rotaria</taxon>
    </lineage>
</organism>
<gene>
    <name evidence="2" type="ORF">OVN521_LOCUS47898</name>
    <name evidence="3" type="ORF">OVN521_LOCUS48786</name>
</gene>
<feature type="region of interest" description="Disordered" evidence="1">
    <location>
        <begin position="28"/>
        <end position="49"/>
    </location>
</feature>